<organism evidence="2 3">
    <name type="scientific">Plakobranchus ocellatus</name>
    <dbReference type="NCBI Taxonomy" id="259542"/>
    <lineage>
        <taxon>Eukaryota</taxon>
        <taxon>Metazoa</taxon>
        <taxon>Spiralia</taxon>
        <taxon>Lophotrochozoa</taxon>
        <taxon>Mollusca</taxon>
        <taxon>Gastropoda</taxon>
        <taxon>Heterobranchia</taxon>
        <taxon>Euthyneura</taxon>
        <taxon>Panpulmonata</taxon>
        <taxon>Sacoglossa</taxon>
        <taxon>Placobranchoidea</taxon>
        <taxon>Plakobranchidae</taxon>
        <taxon>Plakobranchus</taxon>
    </lineage>
</organism>
<feature type="compositionally biased region" description="Polar residues" evidence="1">
    <location>
        <begin position="307"/>
        <end position="319"/>
    </location>
</feature>
<feature type="compositionally biased region" description="Polar residues" evidence="1">
    <location>
        <begin position="327"/>
        <end position="339"/>
    </location>
</feature>
<reference evidence="2 3" key="1">
    <citation type="journal article" date="2021" name="Elife">
        <title>Chloroplast acquisition without the gene transfer in kleptoplastic sea slugs, Plakobranchus ocellatus.</title>
        <authorList>
            <person name="Maeda T."/>
            <person name="Takahashi S."/>
            <person name="Yoshida T."/>
            <person name="Shimamura S."/>
            <person name="Takaki Y."/>
            <person name="Nagai Y."/>
            <person name="Toyoda A."/>
            <person name="Suzuki Y."/>
            <person name="Arimoto A."/>
            <person name="Ishii H."/>
            <person name="Satoh N."/>
            <person name="Nishiyama T."/>
            <person name="Hasebe M."/>
            <person name="Maruyama T."/>
            <person name="Minagawa J."/>
            <person name="Obokata J."/>
            <person name="Shigenobu S."/>
        </authorList>
    </citation>
    <scope>NUCLEOTIDE SEQUENCE [LARGE SCALE GENOMIC DNA]</scope>
</reference>
<evidence type="ECO:0000313" key="2">
    <source>
        <dbReference type="EMBL" id="GFO46691.1"/>
    </source>
</evidence>
<comment type="caution">
    <text evidence="2">The sequence shown here is derived from an EMBL/GenBank/DDBJ whole genome shotgun (WGS) entry which is preliminary data.</text>
</comment>
<dbReference type="GO" id="GO:0016567">
    <property type="term" value="P:protein ubiquitination"/>
    <property type="evidence" value="ECO:0007669"/>
    <property type="project" value="TreeGrafter"/>
</dbReference>
<evidence type="ECO:0000256" key="1">
    <source>
        <dbReference type="SAM" id="MobiDB-lite"/>
    </source>
</evidence>
<dbReference type="PANTHER" id="PTHR46171:SF3">
    <property type="entry name" value="GH10160P"/>
    <property type="match status" value="1"/>
</dbReference>
<feature type="region of interest" description="Disordered" evidence="1">
    <location>
        <begin position="36"/>
        <end position="67"/>
    </location>
</feature>
<dbReference type="GO" id="GO:0061630">
    <property type="term" value="F:ubiquitin protein ligase activity"/>
    <property type="evidence" value="ECO:0007669"/>
    <property type="project" value="TreeGrafter"/>
</dbReference>
<evidence type="ECO:0000313" key="3">
    <source>
        <dbReference type="Proteomes" id="UP000735302"/>
    </source>
</evidence>
<feature type="region of interest" description="Disordered" evidence="1">
    <location>
        <begin position="123"/>
        <end position="158"/>
    </location>
</feature>
<dbReference type="PANTHER" id="PTHR46171">
    <property type="entry name" value="GH10160P"/>
    <property type="match status" value="1"/>
</dbReference>
<feature type="compositionally biased region" description="Low complexity" evidence="1">
    <location>
        <begin position="226"/>
        <end position="243"/>
    </location>
</feature>
<name>A0AAV4DS11_9GAST</name>
<feature type="compositionally biased region" description="Polar residues" evidence="1">
    <location>
        <begin position="244"/>
        <end position="261"/>
    </location>
</feature>
<feature type="compositionally biased region" description="Polar residues" evidence="1">
    <location>
        <begin position="270"/>
        <end position="289"/>
    </location>
</feature>
<dbReference type="EMBL" id="BLXT01008205">
    <property type="protein sequence ID" value="GFO46691.1"/>
    <property type="molecule type" value="Genomic_DNA"/>
</dbReference>
<dbReference type="Gene3D" id="3.30.40.10">
    <property type="entry name" value="Zinc/RING finger domain, C3HC4 (zinc finger)"/>
    <property type="match status" value="1"/>
</dbReference>
<keyword evidence="3" id="KW-1185">Reference proteome</keyword>
<protein>
    <submittedName>
        <fullName evidence="2">RING finger protein 44</fullName>
    </submittedName>
</protein>
<proteinExistence type="predicted"/>
<feature type="region of interest" description="Disordered" evidence="1">
    <location>
        <begin position="307"/>
        <end position="342"/>
    </location>
</feature>
<gene>
    <name evidence="2" type="ORF">PoB_007319600</name>
</gene>
<dbReference type="AlphaFoldDB" id="A0AAV4DS11"/>
<feature type="compositionally biased region" description="Basic residues" evidence="1">
    <location>
        <begin position="206"/>
        <end position="219"/>
    </location>
</feature>
<feature type="region of interest" description="Disordered" evidence="1">
    <location>
        <begin position="206"/>
        <end position="294"/>
    </location>
</feature>
<dbReference type="InterPro" id="IPR013083">
    <property type="entry name" value="Znf_RING/FYVE/PHD"/>
</dbReference>
<feature type="compositionally biased region" description="Polar residues" evidence="1">
    <location>
        <begin position="140"/>
        <end position="155"/>
    </location>
</feature>
<accession>A0AAV4DS11</accession>
<sequence>MSTQNSQRRFDSTGSFQVLPPAFAPMFQRAFPNLGQPSAQRQHQRSHRRTFQQPRNNRNQPRAIGHQLSEGVDIQNIPIRLEDEIGAAAMQPSFHHHHPNRRPHHRRGRDHRHAMARHACHARTLSQPQNPQELEAQAVPTESSGQREAIVQSQPLPLESRYLLPAQTQSPPDNRQGHEVNFQISLVDENAATAMQLDLRHHRLNRHSHHRRGHNHHLPAARYPRTTSTQSQPQNSQQPQVQPASTESTGQREAMAQTQPLPSDRRARTQSHSVSSQELSVQPTPSNSMGEHEAMAPQLSLISQPHQPLTAQSHSQPDNSHGDENSPDGNQSQQPSTTTQDREDRLRMALMVLRRLLLGLPQRTSDVLEQFYEYERLEYSAAEYFTNLMLQNNAAAIQNNIYTLDAHDRIEMVRHLAEKAQHYAIMAHNFAAVIQHVAGASPHAEVVTQHIGAATHHIAAALQHYEASRQHEDAVRQRTAIATHNNVAETQSNVTATTPSDNDIQRLANIQLNSNEDVGDFLDGIGEIPDYHSSPDNGLSEDKIQEIPTRQFSRGAERSGSDQTSCVFCICDFEDKQLLRILPCFHEFHAEHTAHVHCVVIMLHTQAVAWSKSSSLSVPDSRDGPFKE</sequence>
<dbReference type="Proteomes" id="UP000735302">
    <property type="component" value="Unassembled WGS sequence"/>
</dbReference>